<protein>
    <submittedName>
        <fullName evidence="3">Adenine/guanine phosphoribosyltransferase</fullName>
    </submittedName>
</protein>
<organism evidence="3 4">
    <name type="scientific">Bacillus taeanensis</name>
    <dbReference type="NCBI Taxonomy" id="273032"/>
    <lineage>
        <taxon>Bacteria</taxon>
        <taxon>Bacillati</taxon>
        <taxon>Bacillota</taxon>
        <taxon>Bacilli</taxon>
        <taxon>Bacillales</taxon>
        <taxon>Bacillaceae</taxon>
        <taxon>Bacillus</taxon>
    </lineage>
</organism>
<dbReference type="CDD" id="cd06223">
    <property type="entry name" value="PRTases_typeI"/>
    <property type="match status" value="1"/>
</dbReference>
<evidence type="ECO:0000259" key="2">
    <source>
        <dbReference type="Pfam" id="PF15609"/>
    </source>
</evidence>
<proteinExistence type="predicted"/>
<dbReference type="InterPro" id="IPR029057">
    <property type="entry name" value="PRTase-like"/>
</dbReference>
<dbReference type="InterPro" id="IPR041688">
    <property type="entry name" value="PRTase_2"/>
</dbReference>
<dbReference type="SUPFAM" id="SSF53271">
    <property type="entry name" value="PRTase-like"/>
    <property type="match status" value="1"/>
</dbReference>
<dbReference type="RefSeq" id="WP_113804471.1">
    <property type="nucleotide sequence ID" value="NZ_QOCW01000002.1"/>
</dbReference>
<dbReference type="Pfam" id="PF15609">
    <property type="entry name" value="PRTase_2"/>
    <property type="match status" value="1"/>
</dbReference>
<reference evidence="3 4" key="1">
    <citation type="submission" date="2018-07" db="EMBL/GenBank/DDBJ databases">
        <title>Lottiidibacillus patelloidae gen. nov., sp. nov., isolated from the intestinal tract of a marine limpet and the reclassification of B. taeanensis BH030017T, B. algicola KMM 3737T and B. hwajinpoensis SW-72T as genus Lottiidibacillus.</title>
        <authorList>
            <person name="Liu R."/>
            <person name="Huang Z."/>
        </authorList>
    </citation>
    <scope>NUCLEOTIDE SEQUENCE [LARGE SCALE GENOMIC DNA]</scope>
    <source>
        <strain evidence="3 4">BH030017</strain>
    </source>
</reference>
<dbReference type="Pfam" id="PF12500">
    <property type="entry name" value="TRSP"/>
    <property type="match status" value="1"/>
</dbReference>
<dbReference type="InterPro" id="IPR000836">
    <property type="entry name" value="PRTase_dom"/>
</dbReference>
<dbReference type="AlphaFoldDB" id="A0A366Y473"/>
<keyword evidence="3" id="KW-0328">Glycosyltransferase</keyword>
<dbReference type="InterPro" id="IPR011214">
    <property type="entry name" value="UCP020967"/>
</dbReference>
<feature type="domain" description="TRSP" evidence="1">
    <location>
        <begin position="322"/>
        <end position="439"/>
    </location>
</feature>
<gene>
    <name evidence="3" type="ORF">DS031_03075</name>
</gene>
<accession>A0A366Y473</accession>
<sequence>MKDIHTLTYLTNQHTFNLLGKMKLSITIKENPYNLKMENLFGLAARKNKKRGFLFVSKALGKHLPVNPYYSLLCGALLSARYTETVLKKQFPLKEQVIEAFRSKENMKECYHDLIEKPVPLSKQSLFIGFAETATALGHSMFEHFTNSSYIHTTREELVDFSSTIHFKEEHSHAISQCCYGKEEYFSTTDPIVLIDDEITTGKTTLNIIESIQTKFPRKEYTIVSILDWRSAEDEKRYKEMEQKYNIKIHSVSLVKGLLTVEGEPVEEEPKYKYPSSDQQKVHIIDHTNEAVKQLKNYHSITYKNSINSLKAVNPAPYLEVTGRFGVSDKVNKAVRTELNILGNYLKEKRQSAQSLCLGTGEFMYVPMRIASFMGENILFQSTTRSPIHRVNEPEYAIKSGFSFESPEDPNILHYFYNIPFEEYEEVFLFLERDGVETEHLIECLKQTGVSYIHIIKLSESGEHVHENEFKNI</sequence>
<dbReference type="Proteomes" id="UP000253314">
    <property type="component" value="Unassembled WGS sequence"/>
</dbReference>
<name>A0A366Y473_9BACI</name>
<dbReference type="OrthoDB" id="56827at2"/>
<evidence type="ECO:0000313" key="4">
    <source>
        <dbReference type="Proteomes" id="UP000253314"/>
    </source>
</evidence>
<comment type="caution">
    <text evidence="3">The sequence shown here is derived from an EMBL/GenBank/DDBJ whole genome shotgun (WGS) entry which is preliminary data.</text>
</comment>
<feature type="domain" description="Orotate phosphoribosyltransferase-like" evidence="2">
    <location>
        <begin position="40"/>
        <end position="257"/>
    </location>
</feature>
<keyword evidence="4" id="KW-1185">Reference proteome</keyword>
<dbReference type="EMBL" id="QOCW01000002">
    <property type="protein sequence ID" value="RBW70991.1"/>
    <property type="molecule type" value="Genomic_DNA"/>
</dbReference>
<evidence type="ECO:0000313" key="3">
    <source>
        <dbReference type="EMBL" id="RBW70991.1"/>
    </source>
</evidence>
<dbReference type="PIRSF" id="PIRSF020967">
    <property type="entry name" value="UCP020967"/>
    <property type="match status" value="1"/>
</dbReference>
<dbReference type="GO" id="GO:0016757">
    <property type="term" value="F:glycosyltransferase activity"/>
    <property type="evidence" value="ECO:0007669"/>
    <property type="project" value="UniProtKB-KW"/>
</dbReference>
<dbReference type="InterPro" id="IPR022537">
    <property type="entry name" value="TRSP_dom"/>
</dbReference>
<keyword evidence="3" id="KW-0808">Transferase</keyword>
<dbReference type="Gene3D" id="3.40.50.2020">
    <property type="match status" value="1"/>
</dbReference>
<evidence type="ECO:0000259" key="1">
    <source>
        <dbReference type="Pfam" id="PF12500"/>
    </source>
</evidence>